<feature type="compositionally biased region" description="Low complexity" evidence="10">
    <location>
        <begin position="456"/>
        <end position="478"/>
    </location>
</feature>
<dbReference type="VEuPathDB" id="FungiDB:F503_04082"/>
<dbReference type="Pfam" id="PF02096">
    <property type="entry name" value="60KD_IMP"/>
    <property type="match status" value="1"/>
</dbReference>
<feature type="region of interest" description="Disordered" evidence="10">
    <location>
        <begin position="78"/>
        <end position="145"/>
    </location>
</feature>
<keyword evidence="6 11" id="KW-1133">Transmembrane helix</keyword>
<comment type="similarity">
    <text evidence="2 9">Belongs to the OXA1/ALB3/YidC family.</text>
</comment>
<keyword evidence="14" id="KW-1185">Reference proteome</keyword>
<dbReference type="InterPro" id="IPR001708">
    <property type="entry name" value="YidC/ALB3/OXA1/COX18"/>
</dbReference>
<comment type="subcellular location">
    <subcellularLocation>
        <location evidence="9">Membrane</location>
        <topology evidence="9">Multi-pass membrane protein</topology>
    </subcellularLocation>
    <subcellularLocation>
        <location evidence="1">Mitochondrion inner membrane</location>
        <topology evidence="1">Multi-pass membrane protein</topology>
    </subcellularLocation>
</comment>
<dbReference type="GO" id="GO:0032979">
    <property type="term" value="P:protein insertion into mitochondrial inner membrane from matrix"/>
    <property type="evidence" value="ECO:0007669"/>
    <property type="project" value="TreeGrafter"/>
</dbReference>
<keyword evidence="4" id="KW-0999">Mitochondrion inner membrane</keyword>
<dbReference type="HOGENOM" id="CLU_029282_5_1_1"/>
<evidence type="ECO:0000256" key="10">
    <source>
        <dbReference type="SAM" id="MobiDB-lite"/>
    </source>
</evidence>
<evidence type="ECO:0000256" key="7">
    <source>
        <dbReference type="ARBA" id="ARBA00023128"/>
    </source>
</evidence>
<dbReference type="EMBL" id="KE148148">
    <property type="protein sequence ID" value="EPE08495.1"/>
    <property type="molecule type" value="Genomic_DNA"/>
</dbReference>
<evidence type="ECO:0000256" key="2">
    <source>
        <dbReference type="ARBA" id="ARBA00009877"/>
    </source>
</evidence>
<feature type="transmembrane region" description="Helical" evidence="11">
    <location>
        <begin position="369"/>
        <end position="390"/>
    </location>
</feature>
<dbReference type="AlphaFoldDB" id="S3D506"/>
<dbReference type="STRING" id="1262450.S3D506"/>
<evidence type="ECO:0000313" key="13">
    <source>
        <dbReference type="EMBL" id="EPE08495.1"/>
    </source>
</evidence>
<feature type="compositionally biased region" description="Low complexity" evidence="10">
    <location>
        <begin position="120"/>
        <end position="145"/>
    </location>
</feature>
<keyword evidence="7" id="KW-0496">Mitochondrion</keyword>
<evidence type="ECO:0000256" key="4">
    <source>
        <dbReference type="ARBA" id="ARBA00022792"/>
    </source>
</evidence>
<feature type="transmembrane region" description="Helical" evidence="11">
    <location>
        <begin position="332"/>
        <end position="348"/>
    </location>
</feature>
<evidence type="ECO:0000256" key="5">
    <source>
        <dbReference type="ARBA" id="ARBA00022946"/>
    </source>
</evidence>
<sequence length="556" mass="59624">MLPSRGLVRPSQALRLRTGTRNFGTRRMVGGTSTTIAQLSGRRVTVAPSASTARISINNNLPSTAAAFSLWPFSRKASPAPDAAAQSAEPAAAAAAASPATTPVPEPAAAAATPPPPPTAAADPVLSATSDTTTAAASSTSSTSSISSADDAAALTELLDGSALLDMSSDQLGYLHALGLDYGWGPTSMCQWAVEHVHVYTGLPWWASVLAATVLFRAAIFMPSLTAAEHSAKIQLLRSDPAYAKAMEDMQTAAFRGGGGGNSQMKAMEARLKLKQMQKDANVSTYKMFVPMINVPFGYGMFRLLRGMATLSVPELEDGGLLWFQDLTVPDPYFLLPLGSAGIMYVIFRANMKYMAPQMQSMMKMMQMVITPISVILTARMASLLTFFFLTSSFLQMLQTALWHQPWLRRWKGLPPMEQMIAGGTLNAAGNAASSAAGVRSSIPASYRLEPGSNWQAPRTVSQQQQQQSSTAAAAAAAAQPPSAVDVVKQGWNKMMGQAKDKQKDMSTKDIFAKADLFEKKRTVEDEEGLYRRREAERQYREMKKAMAKSSGSPKN</sequence>
<organism evidence="13 14">
    <name type="scientific">Ophiostoma piceae (strain UAMH 11346)</name>
    <name type="common">Sap stain fungus</name>
    <dbReference type="NCBI Taxonomy" id="1262450"/>
    <lineage>
        <taxon>Eukaryota</taxon>
        <taxon>Fungi</taxon>
        <taxon>Dikarya</taxon>
        <taxon>Ascomycota</taxon>
        <taxon>Pezizomycotina</taxon>
        <taxon>Sordariomycetes</taxon>
        <taxon>Sordariomycetidae</taxon>
        <taxon>Ophiostomatales</taxon>
        <taxon>Ophiostomataceae</taxon>
        <taxon>Ophiostoma</taxon>
    </lineage>
</organism>
<dbReference type="GO" id="GO:0005743">
    <property type="term" value="C:mitochondrial inner membrane"/>
    <property type="evidence" value="ECO:0007669"/>
    <property type="project" value="UniProtKB-SubCell"/>
</dbReference>
<evidence type="ECO:0000256" key="3">
    <source>
        <dbReference type="ARBA" id="ARBA00022692"/>
    </source>
</evidence>
<feature type="region of interest" description="Disordered" evidence="10">
    <location>
        <begin position="453"/>
        <end position="478"/>
    </location>
</feature>
<name>S3D506_OPHP1</name>
<protein>
    <submittedName>
        <fullName evidence="13">Mitochondrial export translocase oxa1</fullName>
    </submittedName>
</protein>
<keyword evidence="3 9" id="KW-0812">Transmembrane</keyword>
<evidence type="ECO:0000256" key="8">
    <source>
        <dbReference type="ARBA" id="ARBA00023136"/>
    </source>
</evidence>
<evidence type="ECO:0000256" key="11">
    <source>
        <dbReference type="SAM" id="Phobius"/>
    </source>
</evidence>
<keyword evidence="5" id="KW-0809">Transit peptide</keyword>
<dbReference type="Proteomes" id="UP000016923">
    <property type="component" value="Unassembled WGS sequence"/>
</dbReference>
<proteinExistence type="inferred from homology"/>
<dbReference type="eggNOG" id="KOG1239">
    <property type="taxonomic scope" value="Eukaryota"/>
</dbReference>
<dbReference type="PANTHER" id="PTHR12428:SF66">
    <property type="entry name" value="MITOCHONDRIAL INNER MEMBRANE PROTEIN OXA1L"/>
    <property type="match status" value="1"/>
</dbReference>
<evidence type="ECO:0000259" key="12">
    <source>
        <dbReference type="Pfam" id="PF02096"/>
    </source>
</evidence>
<dbReference type="PANTHER" id="PTHR12428">
    <property type="entry name" value="OXA1"/>
    <property type="match status" value="1"/>
</dbReference>
<evidence type="ECO:0000256" key="6">
    <source>
        <dbReference type="ARBA" id="ARBA00022989"/>
    </source>
</evidence>
<evidence type="ECO:0000256" key="9">
    <source>
        <dbReference type="RuleBase" id="RU003945"/>
    </source>
</evidence>
<keyword evidence="8 11" id="KW-0472">Membrane</keyword>
<evidence type="ECO:0000256" key="1">
    <source>
        <dbReference type="ARBA" id="ARBA00004448"/>
    </source>
</evidence>
<accession>S3D506</accession>
<reference evidence="13 14" key="1">
    <citation type="journal article" date="2013" name="BMC Genomics">
        <title>The genome and transcriptome of the pine saprophyte Ophiostoma piceae, and a comparison with the bark beetle-associated pine pathogen Grosmannia clavigera.</title>
        <authorList>
            <person name="Haridas S."/>
            <person name="Wang Y."/>
            <person name="Lim L."/>
            <person name="Massoumi Alamouti S."/>
            <person name="Jackman S."/>
            <person name="Docking R."/>
            <person name="Robertson G."/>
            <person name="Birol I."/>
            <person name="Bohlmann J."/>
            <person name="Breuil C."/>
        </authorList>
    </citation>
    <scope>NUCLEOTIDE SEQUENCE [LARGE SCALE GENOMIC DNA]</scope>
    <source>
        <strain evidence="13 14">UAMH 11346</strain>
    </source>
</reference>
<dbReference type="OrthoDB" id="2148490at2759"/>
<dbReference type="OMA" id="GSWYAPW"/>
<evidence type="ECO:0000313" key="14">
    <source>
        <dbReference type="Proteomes" id="UP000016923"/>
    </source>
</evidence>
<dbReference type="GO" id="GO:0032977">
    <property type="term" value="F:membrane insertase activity"/>
    <property type="evidence" value="ECO:0007669"/>
    <property type="project" value="InterPro"/>
</dbReference>
<gene>
    <name evidence="13" type="ORF">F503_04082</name>
</gene>
<feature type="domain" description="Membrane insertase YidC/Oxa/ALB C-terminal" evidence="12">
    <location>
        <begin position="205"/>
        <end position="402"/>
    </location>
</feature>
<feature type="compositionally biased region" description="Low complexity" evidence="10">
    <location>
        <begin position="78"/>
        <end position="112"/>
    </location>
</feature>
<dbReference type="CDD" id="cd20069">
    <property type="entry name" value="5TM_Oxa1-like"/>
    <property type="match status" value="1"/>
</dbReference>
<dbReference type="InterPro" id="IPR028055">
    <property type="entry name" value="YidC/Oxa/ALB_C"/>
</dbReference>